<reference evidence="1 2" key="1">
    <citation type="submission" date="2016-11" db="EMBL/GenBank/DDBJ databases">
        <authorList>
            <person name="Jaros S."/>
            <person name="Januszkiewicz K."/>
            <person name="Wedrychowicz H."/>
        </authorList>
    </citation>
    <scope>NUCLEOTIDE SEQUENCE [LARGE SCALE GENOMIC DNA]</scope>
    <source>
        <strain evidence="1 2">GAS242</strain>
    </source>
</reference>
<dbReference type="RefSeq" id="WP_079571628.1">
    <property type="nucleotide sequence ID" value="NZ_LT670818.1"/>
</dbReference>
<sequence>MTRLILTTDASGAGGLKGARRAEIVIPFEPRFVWGPLPSEAELVMLLARHEAADHWLWNVYRKYLGKIDRNEIGLIDFCERCESIELWIDPVPSAQLTLIWLLGYLRRHEKIASRLTLVQAETRIGENSPRQLARWKPAAIAVTNDHFEIAGFAWRAYRAPTPQAWFDLLNKDLSILPQLRACVVELLEELPQRATGLGATEMRMLELIAEGDAGPLDVFPGHLKRNERRVFEFWEVGSLLDGLARCPAPAVAGLDDGPFNEAMHRNRDRRERYMRSKLKLTEFGEAVLAGTDDFSRHNPIDRWWGGTKLTNDRLWRWDPTNRALIAP</sequence>
<gene>
    <name evidence="1" type="ORF">SAMN05444169_8282</name>
</gene>
<proteinExistence type="predicted"/>
<name>A0A1M5UAV3_9BRAD</name>
<dbReference type="OrthoDB" id="127805at2"/>
<protein>
    <submittedName>
        <fullName evidence="1">Uncharacterized protein</fullName>
    </submittedName>
</protein>
<dbReference type="AlphaFoldDB" id="A0A1M5UAV3"/>
<organism evidence="1 2">
    <name type="scientific">Bradyrhizobium erythrophlei</name>
    <dbReference type="NCBI Taxonomy" id="1437360"/>
    <lineage>
        <taxon>Bacteria</taxon>
        <taxon>Pseudomonadati</taxon>
        <taxon>Pseudomonadota</taxon>
        <taxon>Alphaproteobacteria</taxon>
        <taxon>Hyphomicrobiales</taxon>
        <taxon>Nitrobacteraceae</taxon>
        <taxon>Bradyrhizobium</taxon>
    </lineage>
</organism>
<dbReference type="EMBL" id="LT670818">
    <property type="protein sequence ID" value="SHH60038.1"/>
    <property type="molecule type" value="Genomic_DNA"/>
</dbReference>
<evidence type="ECO:0000313" key="2">
    <source>
        <dbReference type="Proteomes" id="UP000190675"/>
    </source>
</evidence>
<evidence type="ECO:0000313" key="1">
    <source>
        <dbReference type="EMBL" id="SHH60038.1"/>
    </source>
</evidence>
<dbReference type="Proteomes" id="UP000190675">
    <property type="component" value="Chromosome I"/>
</dbReference>
<accession>A0A1M5UAV3</accession>